<organism evidence="2 3">
    <name type="scientific">Agromyces marinus</name>
    <dbReference type="NCBI Taxonomy" id="1389020"/>
    <lineage>
        <taxon>Bacteria</taxon>
        <taxon>Bacillati</taxon>
        <taxon>Actinomycetota</taxon>
        <taxon>Actinomycetes</taxon>
        <taxon>Micrococcales</taxon>
        <taxon>Microbacteriaceae</taxon>
        <taxon>Agromyces</taxon>
    </lineage>
</organism>
<sequence>MNGRRDGSAGAPPAGAGDGRADRPAEVQRADASEETPAPRQRVERARGARRARLTPAPGTDPEPETAVPGAHDDRERGASKAPPEDDRITRERPPHW</sequence>
<feature type="compositionally biased region" description="Basic and acidic residues" evidence="1">
    <location>
        <begin position="19"/>
        <end position="32"/>
    </location>
</feature>
<evidence type="ECO:0000313" key="3">
    <source>
        <dbReference type="Proteomes" id="UP001321477"/>
    </source>
</evidence>
<name>A0ABM8H4K6_9MICO</name>
<protein>
    <submittedName>
        <fullName evidence="2">Uncharacterized protein</fullName>
    </submittedName>
</protein>
<evidence type="ECO:0000256" key="1">
    <source>
        <dbReference type="SAM" id="MobiDB-lite"/>
    </source>
</evidence>
<dbReference type="EMBL" id="AP027734">
    <property type="protein sequence ID" value="BDZ55737.1"/>
    <property type="molecule type" value="Genomic_DNA"/>
</dbReference>
<reference evidence="3" key="1">
    <citation type="journal article" date="2019" name="Int. J. Syst. Evol. Microbiol.">
        <title>The Global Catalogue of Microorganisms (GCM) 10K type strain sequencing project: providing services to taxonomists for standard genome sequencing and annotation.</title>
        <authorList>
            <consortium name="The Broad Institute Genomics Platform"/>
            <consortium name="The Broad Institute Genome Sequencing Center for Infectious Disease"/>
            <person name="Wu L."/>
            <person name="Ma J."/>
        </authorList>
    </citation>
    <scope>NUCLEOTIDE SEQUENCE [LARGE SCALE GENOMIC DNA]</scope>
    <source>
        <strain evidence="3">NBRC 109019</strain>
    </source>
</reference>
<feature type="region of interest" description="Disordered" evidence="1">
    <location>
        <begin position="1"/>
        <end position="97"/>
    </location>
</feature>
<accession>A0ABM8H4K6</accession>
<proteinExistence type="predicted"/>
<feature type="compositionally biased region" description="Basic and acidic residues" evidence="1">
    <location>
        <begin position="71"/>
        <end position="97"/>
    </location>
</feature>
<keyword evidence="3" id="KW-1185">Reference proteome</keyword>
<gene>
    <name evidence="2" type="ORF">GCM10025870_28100</name>
</gene>
<evidence type="ECO:0000313" key="2">
    <source>
        <dbReference type="EMBL" id="BDZ55737.1"/>
    </source>
</evidence>
<dbReference type="Proteomes" id="UP001321477">
    <property type="component" value="Chromosome"/>
</dbReference>